<dbReference type="InterPro" id="IPR002288">
    <property type="entry name" value="DNA_gyrase_B_C"/>
</dbReference>
<dbReference type="GO" id="GO:0003677">
    <property type="term" value="F:DNA binding"/>
    <property type="evidence" value="ECO:0007669"/>
    <property type="project" value="UniProtKB-KW"/>
</dbReference>
<dbReference type="GO" id="GO:0006265">
    <property type="term" value="P:DNA topological change"/>
    <property type="evidence" value="ECO:0007669"/>
    <property type="project" value="InterPro"/>
</dbReference>
<evidence type="ECO:0000256" key="8">
    <source>
        <dbReference type="ARBA" id="ARBA00023235"/>
    </source>
</evidence>
<evidence type="ECO:0000256" key="6">
    <source>
        <dbReference type="ARBA" id="ARBA00023029"/>
    </source>
</evidence>
<reference evidence="10 11" key="1">
    <citation type="journal article" date="2011" name="ISME J.">
        <title>The endosymbionts of the deep-sea tubeworms Riftia pachyptila and Tevnia jerichonana share an identical physiology as revealed by proteogenomic analyses.</title>
        <authorList>
            <person name="Gardebrecht A."/>
            <person name="Markert S."/>
            <person name="Felbeck H."/>
            <person name="Thuermer A."/>
            <person name="Albrecht D."/>
            <person name="Wollherr A."/>
            <person name="Kabisch J."/>
            <person name="Lehmann R."/>
            <person name="Daniel R."/>
            <person name="Liesegang H."/>
            <person name="Hecker M."/>
            <person name="Sievert S.M."/>
            <person name="Schweder T."/>
        </authorList>
    </citation>
    <scope>NUCLEOTIDE SEQUENCE [LARGE SCALE GENOMIC DNA]</scope>
</reference>
<evidence type="ECO:0000256" key="2">
    <source>
        <dbReference type="ARBA" id="ARBA00010708"/>
    </source>
</evidence>
<protein>
    <recommendedName>
        <fullName evidence="3">DNA topoisomerase (ATP-hydrolyzing)</fullName>
        <ecNumber evidence="3">5.6.2.2</ecNumber>
    </recommendedName>
</protein>
<evidence type="ECO:0000313" key="10">
    <source>
        <dbReference type="EMBL" id="EGW54067.1"/>
    </source>
</evidence>
<dbReference type="PANTHER" id="PTHR45866">
    <property type="entry name" value="DNA GYRASE/TOPOISOMERASE SUBUNIT B"/>
    <property type="match status" value="1"/>
</dbReference>
<keyword evidence="8 10" id="KW-0413">Isomerase</keyword>
<evidence type="ECO:0000313" key="11">
    <source>
        <dbReference type="Proteomes" id="UP000005167"/>
    </source>
</evidence>
<dbReference type="EMBL" id="AFZB01000017">
    <property type="protein sequence ID" value="EGW54067.1"/>
    <property type="molecule type" value="Genomic_DNA"/>
</dbReference>
<dbReference type="PRINTS" id="PR01159">
    <property type="entry name" value="DNAGYRASEB"/>
</dbReference>
<sequence length="79" mass="9217">MMEEAKRGQHVQRYKGLGEMNPEQLWETTMNRESRRLLLVNIEDVVASDEVFTTLMGDQVEPRREFIEAHALSVENLDV</sequence>
<comment type="caution">
    <text evidence="10">The sequence shown here is derived from an EMBL/GenBank/DDBJ whole genome shotgun (WGS) entry which is preliminary data.</text>
</comment>
<organism evidence="10 11">
    <name type="scientific">endosymbiont of Tevnia jerichonana</name>
    <name type="common">vent Tica</name>
    <dbReference type="NCBI Taxonomy" id="1049564"/>
    <lineage>
        <taxon>Bacteria</taxon>
        <taxon>Pseudomonadati</taxon>
        <taxon>Pseudomonadota</taxon>
        <taxon>Gammaproteobacteria</taxon>
        <taxon>sulfur-oxidizing symbionts</taxon>
    </lineage>
</organism>
<comment type="catalytic activity">
    <reaction evidence="1">
        <text>ATP-dependent breakage, passage and rejoining of double-stranded DNA.</text>
        <dbReference type="EC" id="5.6.2.2"/>
    </reaction>
</comment>
<evidence type="ECO:0000256" key="5">
    <source>
        <dbReference type="ARBA" id="ARBA00022840"/>
    </source>
</evidence>
<dbReference type="InterPro" id="IPR000565">
    <property type="entry name" value="Topo_IIA_B"/>
</dbReference>
<dbReference type="AlphaFoldDB" id="G2FGF6"/>
<dbReference type="Proteomes" id="UP000005167">
    <property type="component" value="Unassembled WGS sequence"/>
</dbReference>
<evidence type="ECO:0000256" key="3">
    <source>
        <dbReference type="ARBA" id="ARBA00012895"/>
    </source>
</evidence>
<evidence type="ECO:0000259" key="9">
    <source>
        <dbReference type="Pfam" id="PF00986"/>
    </source>
</evidence>
<keyword evidence="4" id="KW-0547">Nucleotide-binding</keyword>
<dbReference type="eggNOG" id="COG0187">
    <property type="taxonomic scope" value="Bacteria"/>
</dbReference>
<keyword evidence="7" id="KW-0238">DNA-binding</keyword>
<dbReference type="GO" id="GO:0005524">
    <property type="term" value="F:ATP binding"/>
    <property type="evidence" value="ECO:0007669"/>
    <property type="project" value="UniProtKB-KW"/>
</dbReference>
<dbReference type="InterPro" id="IPR013759">
    <property type="entry name" value="Topo_IIA_B_C"/>
</dbReference>
<keyword evidence="11" id="KW-1185">Reference proteome</keyword>
<dbReference type="Gene3D" id="3.40.50.670">
    <property type="match status" value="1"/>
</dbReference>
<dbReference type="Pfam" id="PF00986">
    <property type="entry name" value="DNA_gyraseB_C"/>
    <property type="match status" value="1"/>
</dbReference>
<gene>
    <name evidence="10" type="primary">gyrB1</name>
    <name evidence="10" type="ORF">TevJSym_aq00150</name>
</gene>
<evidence type="ECO:0000256" key="1">
    <source>
        <dbReference type="ARBA" id="ARBA00000185"/>
    </source>
</evidence>
<dbReference type="GO" id="GO:0003918">
    <property type="term" value="F:DNA topoisomerase type II (double strand cut, ATP-hydrolyzing) activity"/>
    <property type="evidence" value="ECO:0007669"/>
    <property type="project" value="UniProtKB-EC"/>
</dbReference>
<comment type="similarity">
    <text evidence="2">Belongs to the type II topoisomerase GyrB family.</text>
</comment>
<dbReference type="PANTHER" id="PTHR45866:SF1">
    <property type="entry name" value="DNA GYRASE SUBUNIT B, MITOCHONDRIAL"/>
    <property type="match status" value="1"/>
</dbReference>
<proteinExistence type="inferred from homology"/>
<dbReference type="SUPFAM" id="SSF56719">
    <property type="entry name" value="Type II DNA topoisomerase"/>
    <property type="match status" value="1"/>
</dbReference>
<dbReference type="EC" id="5.6.2.2" evidence="3"/>
<feature type="domain" description="DNA gyrase B subunit C-terminal" evidence="9">
    <location>
        <begin position="8"/>
        <end position="68"/>
    </location>
</feature>
<dbReference type="PATRIC" id="fig|1049564.3.peg.1994"/>
<keyword evidence="6" id="KW-0799">Topoisomerase</keyword>
<accession>G2FGF6</accession>
<dbReference type="InterPro" id="IPR013760">
    <property type="entry name" value="Topo_IIA-like_dom_sf"/>
</dbReference>
<evidence type="ECO:0000256" key="4">
    <source>
        <dbReference type="ARBA" id="ARBA00022741"/>
    </source>
</evidence>
<evidence type="ECO:0000256" key="7">
    <source>
        <dbReference type="ARBA" id="ARBA00023125"/>
    </source>
</evidence>
<name>G2FGF6_9GAMM</name>
<keyword evidence="5" id="KW-0067">ATP-binding</keyword>